<sequence>MDCAAQWGAGRDGAVSPVTGRAAAANSQYGAATRRRPPYPRAGARRPLRTPVGDVRQLRGGGLGYGLAGRGVGLLLRSVPQFPAICGRCPVESGAVAFHALTGIKTGK</sequence>
<dbReference type="EMBL" id="MW390537">
    <property type="protein sequence ID" value="QQZ47513.1"/>
    <property type="molecule type" value="Genomic_DNA"/>
</dbReference>
<evidence type="ECO:0000313" key="2">
    <source>
        <dbReference type="EMBL" id="QQZ47513.1"/>
    </source>
</evidence>
<organism evidence="2">
    <name type="scientific">Escherichia coli</name>
    <dbReference type="NCBI Taxonomy" id="562"/>
    <lineage>
        <taxon>Bacteria</taxon>
        <taxon>Pseudomonadati</taxon>
        <taxon>Pseudomonadota</taxon>
        <taxon>Gammaproteobacteria</taxon>
        <taxon>Enterobacterales</taxon>
        <taxon>Enterobacteriaceae</taxon>
        <taxon>Escherichia</taxon>
    </lineage>
</organism>
<feature type="region of interest" description="Disordered" evidence="1">
    <location>
        <begin position="25"/>
        <end position="55"/>
    </location>
</feature>
<dbReference type="AlphaFoldDB" id="A0A7U1E265"/>
<feature type="region of interest" description="Disordered" evidence="1">
    <location>
        <begin position="1"/>
        <end position="20"/>
    </location>
</feature>
<geneLocation type="plasmid" evidence="2">
    <name>pESBL3231-IncN</name>
</geneLocation>
<accession>A0A7U1E265</accession>
<evidence type="ECO:0000256" key="1">
    <source>
        <dbReference type="SAM" id="MobiDB-lite"/>
    </source>
</evidence>
<proteinExistence type="predicted"/>
<feature type="compositionally biased region" description="Basic residues" evidence="1">
    <location>
        <begin position="33"/>
        <end position="48"/>
    </location>
</feature>
<reference evidence="2" key="1">
    <citation type="journal article" date="2021" name="Sci. Rep.">
        <title>Antibiotic resistance plasmid composition and architecture in Escherichia coli isolates from meat.</title>
        <authorList>
            <person name="Darphorn T.S."/>
            <person name="Bel K."/>
            <person name="Koenders-van Sint Anneland B.B."/>
            <person name="Brul S."/>
            <person name="Ter Kuile B.H."/>
        </authorList>
    </citation>
    <scope>NUCLEOTIDE SEQUENCE</scope>
    <source>
        <strain evidence="2">ESBL3231</strain>
    </source>
</reference>
<protein>
    <submittedName>
        <fullName evidence="2">Uncharacterized protein</fullName>
    </submittedName>
</protein>
<name>A0A7U1E265_ECOLX</name>
<keyword evidence="2" id="KW-0614">Plasmid</keyword>